<dbReference type="GO" id="GO:0043768">
    <property type="term" value="F:S-ribosylhomocysteine lyase activity"/>
    <property type="evidence" value="ECO:0007669"/>
    <property type="project" value="UniProtKB-UniRule"/>
</dbReference>
<feature type="binding site" evidence="14">
    <location>
        <position position="124"/>
    </location>
    <ligand>
        <name>Fe cation</name>
        <dbReference type="ChEBI" id="CHEBI:24875"/>
    </ligand>
</feature>
<comment type="subunit">
    <text evidence="3 14">Homodimer.</text>
</comment>
<feature type="binding site" evidence="14">
    <location>
        <position position="55"/>
    </location>
    <ligand>
        <name>Fe cation</name>
        <dbReference type="ChEBI" id="CHEBI:24875"/>
    </ligand>
</feature>
<dbReference type="GO" id="GO:0005506">
    <property type="term" value="F:iron ion binding"/>
    <property type="evidence" value="ECO:0007669"/>
    <property type="project" value="InterPro"/>
</dbReference>
<keyword evidence="6 14" id="KW-0673">Quorum sensing</keyword>
<keyword evidence="10 14" id="KW-0456">Lyase</keyword>
<keyword evidence="16" id="KW-1185">Reference proteome</keyword>
<protein>
    <recommendedName>
        <fullName evidence="5 14">S-ribosylhomocysteine lyase</fullName>
        <ecNumber evidence="4 14">4.4.1.21</ecNumber>
    </recommendedName>
    <alternativeName>
        <fullName evidence="12 14">AI-2 synthesis protein</fullName>
    </alternativeName>
    <alternativeName>
        <fullName evidence="13 14">Autoinducer-2 production protein LuxS</fullName>
    </alternativeName>
</protein>
<evidence type="ECO:0000256" key="6">
    <source>
        <dbReference type="ARBA" id="ARBA00022654"/>
    </source>
</evidence>
<evidence type="ECO:0000256" key="8">
    <source>
        <dbReference type="ARBA" id="ARBA00022929"/>
    </source>
</evidence>
<comment type="catalytic activity">
    <reaction evidence="1 14">
        <text>S-(5-deoxy-D-ribos-5-yl)-L-homocysteine = (S)-4,5-dihydroxypentane-2,3-dione + L-homocysteine</text>
        <dbReference type="Rhea" id="RHEA:17753"/>
        <dbReference type="ChEBI" id="CHEBI:29484"/>
        <dbReference type="ChEBI" id="CHEBI:58195"/>
        <dbReference type="ChEBI" id="CHEBI:58199"/>
        <dbReference type="EC" id="4.4.1.21"/>
    </reaction>
</comment>
<dbReference type="HAMAP" id="MF_00091">
    <property type="entry name" value="LuxS"/>
    <property type="match status" value="1"/>
</dbReference>
<evidence type="ECO:0000256" key="7">
    <source>
        <dbReference type="ARBA" id="ARBA00022723"/>
    </source>
</evidence>
<dbReference type="InterPro" id="IPR003815">
    <property type="entry name" value="S-ribosylhomocysteinase"/>
</dbReference>
<dbReference type="GO" id="GO:0009372">
    <property type="term" value="P:quorum sensing"/>
    <property type="evidence" value="ECO:0007669"/>
    <property type="project" value="UniProtKB-UniRule"/>
</dbReference>
<accession>A0A1M4W2F7</accession>
<evidence type="ECO:0000256" key="5">
    <source>
        <dbReference type="ARBA" id="ARBA00015130"/>
    </source>
</evidence>
<evidence type="ECO:0000256" key="2">
    <source>
        <dbReference type="ARBA" id="ARBA00007311"/>
    </source>
</evidence>
<gene>
    <name evidence="14" type="primary">luxS</name>
    <name evidence="15" type="ORF">SAMN02746089_00736</name>
</gene>
<evidence type="ECO:0000256" key="11">
    <source>
        <dbReference type="ARBA" id="ARBA00024654"/>
    </source>
</evidence>
<dbReference type="OrthoDB" id="9788129at2"/>
<dbReference type="PANTHER" id="PTHR35799:SF1">
    <property type="entry name" value="S-RIBOSYLHOMOCYSTEINE LYASE"/>
    <property type="match status" value="1"/>
</dbReference>
<proteinExistence type="inferred from homology"/>
<dbReference type="AlphaFoldDB" id="A0A1M4W2F7"/>
<dbReference type="EC" id="4.4.1.21" evidence="4 14"/>
<evidence type="ECO:0000256" key="1">
    <source>
        <dbReference type="ARBA" id="ARBA00000297"/>
    </source>
</evidence>
<dbReference type="STRING" id="1121256.SAMN02746089_00736"/>
<keyword evidence="8 14" id="KW-0071">Autoinducer synthesis</keyword>
<comment type="function">
    <text evidence="11 14">Involved in the synthesis of autoinducer 2 (AI-2) which is secreted by bacteria and is used to communicate both the cell density and the metabolic potential of the environment. The regulation of gene expression in response to changes in cell density is called quorum sensing. Catalyzes the transformation of S-ribosylhomocysteine (RHC) to homocysteine (HC) and 4,5-dihydroxy-2,3-pentadione (DPD).</text>
</comment>
<dbReference type="PRINTS" id="PR01487">
    <property type="entry name" value="LUXSPROTEIN"/>
</dbReference>
<evidence type="ECO:0000313" key="16">
    <source>
        <dbReference type="Proteomes" id="UP000184088"/>
    </source>
</evidence>
<dbReference type="Pfam" id="PF02664">
    <property type="entry name" value="LuxS"/>
    <property type="match status" value="1"/>
</dbReference>
<evidence type="ECO:0000256" key="3">
    <source>
        <dbReference type="ARBA" id="ARBA00011738"/>
    </source>
</evidence>
<dbReference type="PANTHER" id="PTHR35799">
    <property type="entry name" value="S-RIBOSYLHOMOCYSTEINE LYASE"/>
    <property type="match status" value="1"/>
</dbReference>
<dbReference type="RefSeq" id="WP_073341858.1">
    <property type="nucleotide sequence ID" value="NZ_FQVH01000005.1"/>
</dbReference>
<evidence type="ECO:0000256" key="14">
    <source>
        <dbReference type="HAMAP-Rule" id="MF_00091"/>
    </source>
</evidence>
<dbReference type="EMBL" id="FQVH01000005">
    <property type="protein sequence ID" value="SHE75418.1"/>
    <property type="molecule type" value="Genomic_DNA"/>
</dbReference>
<dbReference type="NCBIfam" id="NF002604">
    <property type="entry name" value="PRK02260.1-4"/>
    <property type="match status" value="1"/>
</dbReference>
<dbReference type="PIRSF" id="PIRSF006160">
    <property type="entry name" value="AI2"/>
    <property type="match status" value="1"/>
</dbReference>
<evidence type="ECO:0000256" key="10">
    <source>
        <dbReference type="ARBA" id="ARBA00023239"/>
    </source>
</evidence>
<keyword evidence="9 14" id="KW-0408">Iron</keyword>
<comment type="similarity">
    <text evidence="2 14">Belongs to the LuxS family.</text>
</comment>
<evidence type="ECO:0000256" key="4">
    <source>
        <dbReference type="ARBA" id="ARBA00012240"/>
    </source>
</evidence>
<dbReference type="SUPFAM" id="SSF63411">
    <property type="entry name" value="LuxS/MPP-like metallohydrolase"/>
    <property type="match status" value="1"/>
</dbReference>
<evidence type="ECO:0000256" key="13">
    <source>
        <dbReference type="ARBA" id="ARBA00031777"/>
    </source>
</evidence>
<organism evidence="15 16">
    <name type="scientific">Caldanaerobius fijiensis DSM 17918</name>
    <dbReference type="NCBI Taxonomy" id="1121256"/>
    <lineage>
        <taxon>Bacteria</taxon>
        <taxon>Bacillati</taxon>
        <taxon>Bacillota</taxon>
        <taxon>Clostridia</taxon>
        <taxon>Thermoanaerobacterales</taxon>
        <taxon>Thermoanaerobacteraceae</taxon>
        <taxon>Caldanaerobius</taxon>
    </lineage>
</organism>
<dbReference type="InterPro" id="IPR037005">
    <property type="entry name" value="LuxS_sf"/>
</dbReference>
<dbReference type="InterPro" id="IPR011249">
    <property type="entry name" value="Metalloenz_LuxS/M16"/>
</dbReference>
<evidence type="ECO:0000256" key="12">
    <source>
        <dbReference type="ARBA" id="ARBA00030600"/>
    </source>
</evidence>
<feature type="binding site" evidence="14">
    <location>
        <position position="59"/>
    </location>
    <ligand>
        <name>Fe cation</name>
        <dbReference type="ChEBI" id="CHEBI:24875"/>
    </ligand>
</feature>
<evidence type="ECO:0000313" key="15">
    <source>
        <dbReference type="EMBL" id="SHE75418.1"/>
    </source>
</evidence>
<evidence type="ECO:0000256" key="9">
    <source>
        <dbReference type="ARBA" id="ARBA00023004"/>
    </source>
</evidence>
<comment type="cofactor">
    <cofactor evidence="14">
        <name>Fe cation</name>
        <dbReference type="ChEBI" id="CHEBI:24875"/>
    </cofactor>
    <text evidence="14">Binds 1 Fe cation per subunit.</text>
</comment>
<name>A0A1M4W2F7_9THEO</name>
<sequence>MNIKVESFQLDHRMVKAPYVRKAGQLTGPKGDIITKYDIRLIQPNTDAIPTGGMHTLEHLFATYFRDYMDGIIDISPMGCRTGFYLIKFGDTPVEEVKGVLKKVLKKVLETKEEDVPATNEIQCGNYRDHSLFTAREYAKYVLDKLE</sequence>
<keyword evidence="7 14" id="KW-0479">Metal-binding</keyword>
<dbReference type="Gene3D" id="3.30.1360.80">
    <property type="entry name" value="S-ribosylhomocysteinase (LuxS)"/>
    <property type="match status" value="1"/>
</dbReference>
<reference evidence="15 16" key="1">
    <citation type="submission" date="2016-11" db="EMBL/GenBank/DDBJ databases">
        <authorList>
            <person name="Jaros S."/>
            <person name="Januszkiewicz K."/>
            <person name="Wedrychowicz H."/>
        </authorList>
    </citation>
    <scope>NUCLEOTIDE SEQUENCE [LARGE SCALE GENOMIC DNA]</scope>
    <source>
        <strain evidence="15 16">DSM 17918</strain>
    </source>
</reference>
<dbReference type="NCBIfam" id="NF002606">
    <property type="entry name" value="PRK02260.2-4"/>
    <property type="match status" value="1"/>
</dbReference>
<dbReference type="Proteomes" id="UP000184088">
    <property type="component" value="Unassembled WGS sequence"/>
</dbReference>